<dbReference type="OrthoDB" id="9805195at2"/>
<keyword evidence="5" id="KW-1185">Reference proteome</keyword>
<organism evidence="4 5">
    <name type="scientific">Alkaliphilus peptidifermentans DSM 18978</name>
    <dbReference type="NCBI Taxonomy" id="1120976"/>
    <lineage>
        <taxon>Bacteria</taxon>
        <taxon>Bacillati</taxon>
        <taxon>Bacillota</taxon>
        <taxon>Clostridia</taxon>
        <taxon>Peptostreptococcales</taxon>
        <taxon>Natronincolaceae</taxon>
        <taxon>Alkaliphilus</taxon>
    </lineage>
</organism>
<sequence length="85" mass="9555">MEIKQVILKILSSNTEIGEKIHNIKEDESLLDYGMDSLQMMRTVVEIEKALDFKFCDEDLLTANFTSIGSILASVKSVLSDTENN</sequence>
<name>A0A1G5K5P7_9FIRM</name>
<dbReference type="InterPro" id="IPR009081">
    <property type="entry name" value="PP-bd_ACP"/>
</dbReference>
<dbReference type="Gene3D" id="1.10.1200.10">
    <property type="entry name" value="ACP-like"/>
    <property type="match status" value="1"/>
</dbReference>
<dbReference type="EMBL" id="FMUS01000024">
    <property type="protein sequence ID" value="SCY95877.1"/>
    <property type="molecule type" value="Genomic_DNA"/>
</dbReference>
<accession>A0A1G5K5P7</accession>
<dbReference type="InterPro" id="IPR036736">
    <property type="entry name" value="ACP-like_sf"/>
</dbReference>
<reference evidence="4 5" key="1">
    <citation type="submission" date="2016-10" db="EMBL/GenBank/DDBJ databases">
        <authorList>
            <person name="de Groot N.N."/>
        </authorList>
    </citation>
    <scope>NUCLEOTIDE SEQUENCE [LARGE SCALE GENOMIC DNA]</scope>
    <source>
        <strain evidence="4 5">DSM 18978</strain>
    </source>
</reference>
<evidence type="ECO:0000256" key="2">
    <source>
        <dbReference type="ARBA" id="ARBA00022553"/>
    </source>
</evidence>
<evidence type="ECO:0000313" key="4">
    <source>
        <dbReference type="EMBL" id="SCY95877.1"/>
    </source>
</evidence>
<dbReference type="PROSITE" id="PS00012">
    <property type="entry name" value="PHOSPHOPANTETHEINE"/>
    <property type="match status" value="1"/>
</dbReference>
<evidence type="ECO:0000256" key="1">
    <source>
        <dbReference type="ARBA" id="ARBA00022450"/>
    </source>
</evidence>
<dbReference type="Pfam" id="PF00550">
    <property type="entry name" value="PP-binding"/>
    <property type="match status" value="1"/>
</dbReference>
<protein>
    <submittedName>
        <fullName evidence="4">Phosphopantetheine attachment site</fullName>
    </submittedName>
</protein>
<dbReference type="SUPFAM" id="SSF47336">
    <property type="entry name" value="ACP-like"/>
    <property type="match status" value="1"/>
</dbReference>
<keyword evidence="2" id="KW-0597">Phosphoprotein</keyword>
<dbReference type="InterPro" id="IPR006162">
    <property type="entry name" value="Ppantetheine_attach_site"/>
</dbReference>
<keyword evidence="1" id="KW-0596">Phosphopantetheine</keyword>
<dbReference type="PROSITE" id="PS50075">
    <property type="entry name" value="CARRIER"/>
    <property type="match status" value="1"/>
</dbReference>
<evidence type="ECO:0000259" key="3">
    <source>
        <dbReference type="PROSITE" id="PS50075"/>
    </source>
</evidence>
<proteinExistence type="predicted"/>
<dbReference type="RefSeq" id="WP_091545605.1">
    <property type="nucleotide sequence ID" value="NZ_FMUS01000024.1"/>
</dbReference>
<dbReference type="AlphaFoldDB" id="A0A1G5K5P7"/>
<dbReference type="Proteomes" id="UP000198636">
    <property type="component" value="Unassembled WGS sequence"/>
</dbReference>
<gene>
    <name evidence="4" type="ORF">SAMN03080606_03238</name>
</gene>
<feature type="domain" description="Carrier" evidence="3">
    <location>
        <begin position="1"/>
        <end position="79"/>
    </location>
</feature>
<dbReference type="STRING" id="1120976.SAMN03080606_03238"/>
<evidence type="ECO:0000313" key="5">
    <source>
        <dbReference type="Proteomes" id="UP000198636"/>
    </source>
</evidence>